<gene>
    <name evidence="3" type="ORF">H6P81_005249</name>
</gene>
<organism evidence="3 4">
    <name type="scientific">Aristolochia fimbriata</name>
    <name type="common">White veined hardy Dutchman's pipe vine</name>
    <dbReference type="NCBI Taxonomy" id="158543"/>
    <lineage>
        <taxon>Eukaryota</taxon>
        <taxon>Viridiplantae</taxon>
        <taxon>Streptophyta</taxon>
        <taxon>Embryophyta</taxon>
        <taxon>Tracheophyta</taxon>
        <taxon>Spermatophyta</taxon>
        <taxon>Magnoliopsida</taxon>
        <taxon>Magnoliidae</taxon>
        <taxon>Piperales</taxon>
        <taxon>Aristolochiaceae</taxon>
        <taxon>Aristolochia</taxon>
    </lineage>
</organism>
<name>A0AAV7ETX8_ARIFI</name>
<dbReference type="InterPro" id="IPR004883">
    <property type="entry name" value="LOB"/>
</dbReference>
<dbReference type="Proteomes" id="UP000825729">
    <property type="component" value="Unassembled WGS sequence"/>
</dbReference>
<accession>A0AAV7ETX8</accession>
<proteinExistence type="inferred from homology"/>
<dbReference type="PROSITE" id="PS50891">
    <property type="entry name" value="LOB"/>
    <property type="match status" value="1"/>
</dbReference>
<feature type="domain" description="LOB" evidence="2">
    <location>
        <begin position="7"/>
        <end position="108"/>
    </location>
</feature>
<dbReference type="PANTHER" id="PTHR31301:SF153">
    <property type="entry name" value="LOB DOMAIN-CONTAINING PROTEIN 26"/>
    <property type="match status" value="1"/>
</dbReference>
<evidence type="ECO:0000259" key="2">
    <source>
        <dbReference type="PROSITE" id="PS50891"/>
    </source>
</evidence>
<reference evidence="3 4" key="1">
    <citation type="submission" date="2021-07" db="EMBL/GenBank/DDBJ databases">
        <title>The Aristolochia fimbriata genome: insights into angiosperm evolution, floral development and chemical biosynthesis.</title>
        <authorList>
            <person name="Jiao Y."/>
        </authorList>
    </citation>
    <scope>NUCLEOTIDE SEQUENCE [LARGE SCALE GENOMIC DNA]</scope>
    <source>
        <strain evidence="3">IBCAS-2021</strain>
        <tissue evidence="3">Leaf</tissue>
    </source>
</reference>
<evidence type="ECO:0000313" key="3">
    <source>
        <dbReference type="EMBL" id="KAG9452345.1"/>
    </source>
</evidence>
<comment type="caution">
    <text evidence="3">The sequence shown here is derived from an EMBL/GenBank/DDBJ whole genome shotgun (WGS) entry which is preliminary data.</text>
</comment>
<dbReference type="Pfam" id="PF03195">
    <property type="entry name" value="LOB"/>
    <property type="match status" value="1"/>
</dbReference>
<dbReference type="EMBL" id="JAINDJ010000003">
    <property type="protein sequence ID" value="KAG9452345.1"/>
    <property type="molecule type" value="Genomic_DNA"/>
</dbReference>
<evidence type="ECO:0000313" key="4">
    <source>
        <dbReference type="Proteomes" id="UP000825729"/>
    </source>
</evidence>
<protein>
    <recommendedName>
        <fullName evidence="2">LOB domain-containing protein</fullName>
    </recommendedName>
</protein>
<evidence type="ECO:0000256" key="1">
    <source>
        <dbReference type="ARBA" id="ARBA00005474"/>
    </source>
</evidence>
<sequence length="161" mass="17855">MSNSNSTRCAACKYLRRRCSRDCVLAPHFPSSDPQRFACVHRIFGASNVTKTLQQLPAEARAAAAESMCYEAETRVRNPVYGCTAVIERLQQELYVKQYEVAKVQAQVAICRAEQQAALATQNQVGQGEEEPLPFHELCSLPESLRIEEGGKLLPGPWTGK</sequence>
<dbReference type="AlphaFoldDB" id="A0AAV7ETX8"/>
<dbReference type="PANTHER" id="PTHR31301">
    <property type="entry name" value="LOB DOMAIN-CONTAINING PROTEIN 4-RELATED"/>
    <property type="match status" value="1"/>
</dbReference>
<comment type="similarity">
    <text evidence="1">Belongs to the LOB domain-containing protein family.</text>
</comment>
<keyword evidence="4" id="KW-1185">Reference proteome</keyword>